<organism evidence="1 2">
    <name type="scientific">Chaenocephalus aceratus</name>
    <name type="common">Blackfin icefish</name>
    <name type="synonym">Chaenichthys aceratus</name>
    <dbReference type="NCBI Taxonomy" id="36190"/>
    <lineage>
        <taxon>Eukaryota</taxon>
        <taxon>Metazoa</taxon>
        <taxon>Chordata</taxon>
        <taxon>Craniata</taxon>
        <taxon>Vertebrata</taxon>
        <taxon>Euteleostomi</taxon>
        <taxon>Actinopterygii</taxon>
        <taxon>Neopterygii</taxon>
        <taxon>Teleostei</taxon>
        <taxon>Neoteleostei</taxon>
        <taxon>Acanthomorphata</taxon>
        <taxon>Eupercaria</taxon>
        <taxon>Perciformes</taxon>
        <taxon>Notothenioidei</taxon>
        <taxon>Channichthyidae</taxon>
        <taxon>Chaenocephalus</taxon>
    </lineage>
</organism>
<evidence type="ECO:0000313" key="1">
    <source>
        <dbReference type="EMBL" id="KAI4824420.1"/>
    </source>
</evidence>
<evidence type="ECO:0000313" key="2">
    <source>
        <dbReference type="Proteomes" id="UP001057452"/>
    </source>
</evidence>
<sequence length="276" mass="30094">GLTVGGTAPSVLQCLAANAAVCHSNWDQFPAERIAWHPFPPEGPSQTAEGARQRPAANSDRCEFDRRQGRCVPGLCRNGGTCRELSGGGFRCECPAGGYERPYCTVTARSFPPKSFAMFRGLRQRFHLSISLTFATLENSGLLFYNGRFNEKHDFIALEIQEGQVVLKYSTGESSTQVSPFLPGGVSDGNWHTVHIHYYNKPATRYPKRSMSGEAQGPSDEKIAVVSVDDCDTALSLRFGTQLGNYSCAAQGKQTSNKKSLDLTGPLFLGRSSQRT</sequence>
<keyword evidence="2" id="KW-1185">Reference proteome</keyword>
<name>A0ACB9XC22_CHAAC</name>
<protein>
    <submittedName>
        <fullName evidence="1">Uncharacterized protein</fullName>
    </submittedName>
</protein>
<gene>
    <name evidence="1" type="ORF">KUCAC02_012932</name>
</gene>
<accession>A0ACB9XC22</accession>
<dbReference type="EMBL" id="CM043791">
    <property type="protein sequence ID" value="KAI4824420.1"/>
    <property type="molecule type" value="Genomic_DNA"/>
</dbReference>
<proteinExistence type="predicted"/>
<comment type="caution">
    <text evidence="1">The sequence shown here is derived from an EMBL/GenBank/DDBJ whole genome shotgun (WGS) entry which is preliminary data.</text>
</comment>
<feature type="non-terminal residue" evidence="1">
    <location>
        <position position="1"/>
    </location>
</feature>
<reference evidence="1" key="1">
    <citation type="submission" date="2022-05" db="EMBL/GenBank/DDBJ databases">
        <title>Chromosome-level genome of Chaenocephalus aceratus.</title>
        <authorList>
            <person name="Park H."/>
        </authorList>
    </citation>
    <scope>NUCLEOTIDE SEQUENCE</scope>
    <source>
        <strain evidence="1">KU_202001</strain>
    </source>
</reference>
<dbReference type="Proteomes" id="UP001057452">
    <property type="component" value="Chromosome 7"/>
</dbReference>